<reference evidence="21" key="1">
    <citation type="submission" date="2021-05" db="EMBL/GenBank/DDBJ databases">
        <authorList>
            <person name="Tigano A."/>
        </authorList>
    </citation>
    <scope>NUCLEOTIDE SEQUENCE</scope>
</reference>
<evidence type="ECO:0000256" key="3">
    <source>
        <dbReference type="ARBA" id="ARBA00004138"/>
    </source>
</evidence>
<dbReference type="InterPro" id="IPR034907">
    <property type="entry name" value="NDK-like_dom"/>
</dbReference>
<dbReference type="Pfam" id="PF05186">
    <property type="entry name" value="Dpy-30"/>
    <property type="match status" value="1"/>
</dbReference>
<dbReference type="GO" id="GO:0006241">
    <property type="term" value="P:CTP biosynthetic process"/>
    <property type="evidence" value="ECO:0007669"/>
    <property type="project" value="InterPro"/>
</dbReference>
<accession>A0A8S4BPE2</accession>
<evidence type="ECO:0000313" key="22">
    <source>
        <dbReference type="Proteomes" id="UP000677803"/>
    </source>
</evidence>
<keyword evidence="9" id="KW-0217">Developmental protein</keyword>
<dbReference type="PANTHER" id="PTHR46161">
    <property type="entry name" value="NUCLEOSIDE DIPHOSPHATE KINASE"/>
    <property type="match status" value="1"/>
</dbReference>
<evidence type="ECO:0000256" key="15">
    <source>
        <dbReference type="ARBA" id="ARBA00023306"/>
    </source>
</evidence>
<comment type="function">
    <text evidence="1">Major role in the synthesis of nucleoside triphosphates other than ATP.</text>
</comment>
<dbReference type="PRINTS" id="PR01243">
    <property type="entry name" value="NUCDPKINASE"/>
</dbReference>
<dbReference type="OrthoDB" id="1729737at2759"/>
<evidence type="ECO:0000256" key="11">
    <source>
        <dbReference type="ARBA" id="ARBA00022723"/>
    </source>
</evidence>
<keyword evidence="12" id="KW-0378">Hydrolase</keyword>
<dbReference type="GO" id="GO:0005634">
    <property type="term" value="C:nucleus"/>
    <property type="evidence" value="ECO:0007669"/>
    <property type="project" value="UniProtKB-SubCell"/>
</dbReference>
<dbReference type="GO" id="GO:0016787">
    <property type="term" value="F:hydrolase activity"/>
    <property type="evidence" value="ECO:0007669"/>
    <property type="project" value="UniProtKB-KW"/>
</dbReference>
<dbReference type="GO" id="GO:0006183">
    <property type="term" value="P:GTP biosynthetic process"/>
    <property type="evidence" value="ECO:0007669"/>
    <property type="project" value="InterPro"/>
</dbReference>
<keyword evidence="22" id="KW-1185">Reference proteome</keyword>
<dbReference type="Gene3D" id="1.20.890.10">
    <property type="entry name" value="cAMP-dependent protein kinase regulatory subunit, dimerization-anchoring domain"/>
    <property type="match status" value="1"/>
</dbReference>
<dbReference type="SUPFAM" id="SSF54919">
    <property type="entry name" value="Nucleoside diphosphate kinase, NDK"/>
    <property type="match status" value="1"/>
</dbReference>
<comment type="similarity">
    <text evidence="7 18 19">Belongs to the NDK family.</text>
</comment>
<evidence type="ECO:0000256" key="8">
    <source>
        <dbReference type="ARBA" id="ARBA00013499"/>
    </source>
</evidence>
<dbReference type="CDD" id="cd22970">
    <property type="entry name" value="DD_NDKH5-like"/>
    <property type="match status" value="1"/>
</dbReference>
<dbReference type="GO" id="GO:0046872">
    <property type="term" value="F:metal ion binding"/>
    <property type="evidence" value="ECO:0007669"/>
    <property type="project" value="UniProtKB-KW"/>
</dbReference>
<evidence type="ECO:0000256" key="12">
    <source>
        <dbReference type="ARBA" id="ARBA00022801"/>
    </source>
</evidence>
<dbReference type="Pfam" id="PF00334">
    <property type="entry name" value="NDK"/>
    <property type="match status" value="1"/>
</dbReference>
<gene>
    <name evidence="21" type="ORF">MMEN_LOCUS17502</name>
</gene>
<keyword evidence="10" id="KW-0963">Cytoplasm</keyword>
<dbReference type="Gene3D" id="3.30.70.141">
    <property type="entry name" value="Nucleoside diphosphate kinase-like domain"/>
    <property type="match status" value="1"/>
</dbReference>
<dbReference type="GO" id="GO:0001726">
    <property type="term" value="C:ruffle"/>
    <property type="evidence" value="ECO:0007669"/>
    <property type="project" value="UniProtKB-SubCell"/>
</dbReference>
<dbReference type="Proteomes" id="UP000677803">
    <property type="component" value="Unassembled WGS sequence"/>
</dbReference>
<comment type="subcellular location">
    <subcellularLocation>
        <location evidence="3">Cell projection</location>
        <location evidence="3">Cilium</location>
    </subcellularLocation>
    <subcellularLocation>
        <location evidence="6">Cell projection</location>
        <location evidence="6">Lamellipodium</location>
    </subcellularLocation>
    <subcellularLocation>
        <location evidence="4">Cell projection</location>
        <location evidence="4">Ruffle</location>
    </subcellularLocation>
    <subcellularLocation>
        <location evidence="5">Cytoplasm</location>
    </subcellularLocation>
    <subcellularLocation>
        <location evidence="2">Nucleus</location>
    </subcellularLocation>
</comment>
<protein>
    <recommendedName>
        <fullName evidence="8">Nucleoside diphosphate kinase B</fullName>
    </recommendedName>
    <alternativeName>
        <fullName evidence="17">3'-5' exonuclease NME5</fullName>
    </alternativeName>
    <alternativeName>
        <fullName evidence="16">Nucleoside diphosphate kinase homolog 5</fullName>
    </alternativeName>
</protein>
<dbReference type="GO" id="GO:0005929">
    <property type="term" value="C:cilium"/>
    <property type="evidence" value="ECO:0007669"/>
    <property type="project" value="UniProtKB-SubCell"/>
</dbReference>
<comment type="caution">
    <text evidence="21">The sequence shown here is derived from an EMBL/GenBank/DDBJ whole genome shotgun (WGS) entry which is preliminary data.</text>
</comment>
<keyword evidence="14" id="KW-0966">Cell projection</keyword>
<dbReference type="GO" id="GO:0003341">
    <property type="term" value="P:cilium movement"/>
    <property type="evidence" value="ECO:0007669"/>
    <property type="project" value="TreeGrafter"/>
</dbReference>
<dbReference type="GO" id="GO:0005737">
    <property type="term" value="C:cytoplasm"/>
    <property type="evidence" value="ECO:0007669"/>
    <property type="project" value="UniProtKB-SubCell"/>
</dbReference>
<keyword evidence="11" id="KW-0479">Metal-binding</keyword>
<evidence type="ECO:0000256" key="6">
    <source>
        <dbReference type="ARBA" id="ARBA00004510"/>
    </source>
</evidence>
<evidence type="ECO:0000256" key="2">
    <source>
        <dbReference type="ARBA" id="ARBA00004123"/>
    </source>
</evidence>
<dbReference type="GO" id="GO:0004550">
    <property type="term" value="F:nucleoside diphosphate kinase activity"/>
    <property type="evidence" value="ECO:0007669"/>
    <property type="project" value="InterPro"/>
</dbReference>
<dbReference type="InterPro" id="IPR001564">
    <property type="entry name" value="Nucleoside_diP_kinase"/>
</dbReference>
<dbReference type="InterPro" id="IPR007858">
    <property type="entry name" value="Dpy-30_motif"/>
</dbReference>
<evidence type="ECO:0000256" key="4">
    <source>
        <dbReference type="ARBA" id="ARBA00004466"/>
    </source>
</evidence>
<evidence type="ECO:0000256" key="7">
    <source>
        <dbReference type="ARBA" id="ARBA00008142"/>
    </source>
</evidence>
<keyword evidence="15" id="KW-0131">Cell cycle</keyword>
<dbReference type="SMART" id="SM00562">
    <property type="entry name" value="NDK"/>
    <property type="match status" value="1"/>
</dbReference>
<dbReference type="CDD" id="cd04418">
    <property type="entry name" value="NDPk5"/>
    <property type="match status" value="1"/>
</dbReference>
<dbReference type="EMBL" id="CAJRST010036666">
    <property type="protein sequence ID" value="CAG5991358.1"/>
    <property type="molecule type" value="Genomic_DNA"/>
</dbReference>
<name>A0A8S4BPE2_9TELE</name>
<evidence type="ECO:0000256" key="14">
    <source>
        <dbReference type="ARBA" id="ARBA00023273"/>
    </source>
</evidence>
<dbReference type="PANTHER" id="PTHR46161:SF1">
    <property type="entry name" value="NUCLEOSIDE DIPHOSPHATE KINASE HOMOLOG 5"/>
    <property type="match status" value="1"/>
</dbReference>
<evidence type="ECO:0000256" key="16">
    <source>
        <dbReference type="ARBA" id="ARBA00072632"/>
    </source>
</evidence>
<evidence type="ECO:0000256" key="17">
    <source>
        <dbReference type="ARBA" id="ARBA00080200"/>
    </source>
</evidence>
<dbReference type="GO" id="GO:0006228">
    <property type="term" value="P:UTP biosynthetic process"/>
    <property type="evidence" value="ECO:0007669"/>
    <property type="project" value="InterPro"/>
</dbReference>
<evidence type="ECO:0000256" key="1">
    <source>
        <dbReference type="ARBA" id="ARBA00003465"/>
    </source>
</evidence>
<evidence type="ECO:0000259" key="20">
    <source>
        <dbReference type="SMART" id="SM00562"/>
    </source>
</evidence>
<evidence type="ECO:0000256" key="13">
    <source>
        <dbReference type="ARBA" id="ARBA00023242"/>
    </source>
</evidence>
<keyword evidence="13" id="KW-0539">Nucleus</keyword>
<organism evidence="21 22">
    <name type="scientific">Menidia menidia</name>
    <name type="common">Atlantic silverside</name>
    <dbReference type="NCBI Taxonomy" id="238744"/>
    <lineage>
        <taxon>Eukaryota</taxon>
        <taxon>Metazoa</taxon>
        <taxon>Chordata</taxon>
        <taxon>Craniata</taxon>
        <taxon>Vertebrata</taxon>
        <taxon>Euteleostomi</taxon>
        <taxon>Actinopterygii</taxon>
        <taxon>Neopterygii</taxon>
        <taxon>Teleostei</taxon>
        <taxon>Neoteleostei</taxon>
        <taxon>Acanthomorphata</taxon>
        <taxon>Ovalentaria</taxon>
        <taxon>Atherinomorphae</taxon>
        <taxon>Atheriniformes</taxon>
        <taxon>Atherinopsidae</taxon>
        <taxon>Menidiinae</taxon>
        <taxon>Menidia</taxon>
    </lineage>
</organism>
<dbReference type="GO" id="GO:0030027">
    <property type="term" value="C:lamellipodium"/>
    <property type="evidence" value="ECO:0007669"/>
    <property type="project" value="UniProtKB-SubCell"/>
</dbReference>
<feature type="domain" description="Nucleoside diphosphate kinase-like" evidence="20">
    <location>
        <begin position="11"/>
        <end position="149"/>
    </location>
</feature>
<dbReference type="InterPro" id="IPR036850">
    <property type="entry name" value="NDK-like_dom_sf"/>
</dbReference>
<dbReference type="FunFam" id="1.20.890.10:FF:000008">
    <property type="entry name" value="Nucleoside diphosphate kinase homolog 5"/>
    <property type="match status" value="1"/>
</dbReference>
<evidence type="ECO:0000256" key="9">
    <source>
        <dbReference type="ARBA" id="ARBA00022473"/>
    </source>
</evidence>
<evidence type="ECO:0000256" key="18">
    <source>
        <dbReference type="PROSITE-ProRule" id="PRU00706"/>
    </source>
</evidence>
<proteinExistence type="inferred from homology"/>
<dbReference type="FunFam" id="3.30.70.141:FF:000010">
    <property type="entry name" value="Nucleoside diphosphate kinase 7"/>
    <property type="match status" value="1"/>
</dbReference>
<dbReference type="PROSITE" id="PS51374">
    <property type="entry name" value="NDPK_LIKE"/>
    <property type="match status" value="1"/>
</dbReference>
<evidence type="ECO:0000256" key="19">
    <source>
        <dbReference type="RuleBase" id="RU004011"/>
    </source>
</evidence>
<evidence type="ECO:0000313" key="21">
    <source>
        <dbReference type="EMBL" id="CAG5991358.1"/>
    </source>
</evidence>
<comment type="caution">
    <text evidence="18">Lacks conserved residue(s) required for the propagation of feature annotation.</text>
</comment>
<evidence type="ECO:0000256" key="5">
    <source>
        <dbReference type="ARBA" id="ARBA00004496"/>
    </source>
</evidence>
<dbReference type="AlphaFoldDB" id="A0A8S4BPE2"/>
<sequence length="211" mass="23685">MKPPSGDRLFVERTLALIKPDAIHKAEEIQDIILRSGFTILQKRRVQLSPEQCSDFYADQYGKLSFASLTAFMSSGPVVALTLARDNAIAHWKSIIGPANITKAREAQPDCLRAIYGTSDLKNALHGSESFHAAVKEIKFMFPNTVIETYPSKEETEEYLNTCVNPVLVRGLTELCKKKPLEPRVWLADWLLRNNPNQPRICESVIEEGEG</sequence>
<evidence type="ECO:0000256" key="10">
    <source>
        <dbReference type="ARBA" id="ARBA00022490"/>
    </source>
</evidence>
<dbReference type="GO" id="GO:1902176">
    <property type="term" value="P:negative regulation of oxidative stress-induced intrinsic apoptotic signaling pathway"/>
    <property type="evidence" value="ECO:0007669"/>
    <property type="project" value="TreeGrafter"/>
</dbReference>